<protein>
    <submittedName>
        <fullName evidence="2">Bromodomain containing</fullName>
    </submittedName>
</protein>
<keyword evidence="3" id="KW-1185">Reference proteome</keyword>
<organism evidence="2 3">
    <name type="scientific">Seminavis robusta</name>
    <dbReference type="NCBI Taxonomy" id="568900"/>
    <lineage>
        <taxon>Eukaryota</taxon>
        <taxon>Sar</taxon>
        <taxon>Stramenopiles</taxon>
        <taxon>Ochrophyta</taxon>
        <taxon>Bacillariophyta</taxon>
        <taxon>Bacillariophyceae</taxon>
        <taxon>Bacillariophycidae</taxon>
        <taxon>Naviculales</taxon>
        <taxon>Naviculaceae</taxon>
        <taxon>Seminavis</taxon>
    </lineage>
</organism>
<comment type="caution">
    <text evidence="2">The sequence shown here is derived from an EMBL/GenBank/DDBJ whole genome shotgun (WGS) entry which is preliminary data.</text>
</comment>
<dbReference type="PROSITE" id="PS51525">
    <property type="entry name" value="NET"/>
    <property type="match status" value="1"/>
</dbReference>
<dbReference type="Proteomes" id="UP001153069">
    <property type="component" value="Unassembled WGS sequence"/>
</dbReference>
<evidence type="ECO:0000259" key="1">
    <source>
        <dbReference type="PROSITE" id="PS51525"/>
    </source>
</evidence>
<name>A0A9N8E4W4_9STRA</name>
<proteinExistence type="predicted"/>
<evidence type="ECO:0000313" key="2">
    <source>
        <dbReference type="EMBL" id="CAB9513930.1"/>
    </source>
</evidence>
<sequence>MPKRVPTAVSRGDESAMKKKKKTCCVELGANLLTCAPHVGIFRGNHLVDFLGPADMLRLFQMKECVHAFGLADEFCSRHGRRFLPTQPQQCPECRACTSCDRLDTEGIHENSSRREIGTFYCQDCKPLSPREQEALTEAVNNMSGDRISGVIQIIREAVTIDDEDEIDLEIDQLPAPTQRKMFKYAFPGGKASTAEE</sequence>
<dbReference type="EMBL" id="CAICTM010000621">
    <property type="protein sequence ID" value="CAB9513930.1"/>
    <property type="molecule type" value="Genomic_DNA"/>
</dbReference>
<dbReference type="Gene3D" id="1.20.1270.220">
    <property type="match status" value="1"/>
</dbReference>
<reference evidence="2" key="1">
    <citation type="submission" date="2020-06" db="EMBL/GenBank/DDBJ databases">
        <authorList>
            <consortium name="Plant Systems Biology data submission"/>
        </authorList>
    </citation>
    <scope>NUCLEOTIDE SEQUENCE</scope>
    <source>
        <strain evidence="2">D6</strain>
    </source>
</reference>
<evidence type="ECO:0000313" key="3">
    <source>
        <dbReference type="Proteomes" id="UP001153069"/>
    </source>
</evidence>
<dbReference type="AlphaFoldDB" id="A0A9N8E4W4"/>
<gene>
    <name evidence="2" type="ORF">SEMRO_622_G176940.1</name>
</gene>
<dbReference type="Pfam" id="PF17035">
    <property type="entry name" value="BET"/>
    <property type="match status" value="1"/>
</dbReference>
<feature type="domain" description="NET" evidence="1">
    <location>
        <begin position="118"/>
        <end position="197"/>
    </location>
</feature>
<dbReference type="InterPro" id="IPR027353">
    <property type="entry name" value="NET_dom"/>
</dbReference>
<dbReference type="InterPro" id="IPR038336">
    <property type="entry name" value="NET_sf"/>
</dbReference>
<accession>A0A9N8E4W4</accession>